<evidence type="ECO:0000313" key="9">
    <source>
        <dbReference type="EMBL" id="PLT44538.1"/>
    </source>
</evidence>
<dbReference type="InterPro" id="IPR032816">
    <property type="entry name" value="VTT_dom"/>
</dbReference>
<feature type="transmembrane region" description="Helical" evidence="6">
    <location>
        <begin position="179"/>
        <end position="200"/>
    </location>
</feature>
<dbReference type="GO" id="GO:0005886">
    <property type="term" value="C:plasma membrane"/>
    <property type="evidence" value="ECO:0007669"/>
    <property type="project" value="UniProtKB-SubCell"/>
</dbReference>
<comment type="similarity">
    <text evidence="6">Belongs to the TVP38/TMEM64 family.</text>
</comment>
<evidence type="ECO:0000259" key="8">
    <source>
        <dbReference type="Pfam" id="PF09335"/>
    </source>
</evidence>
<feature type="domain" description="VTT" evidence="8">
    <location>
        <begin position="159"/>
        <end position="276"/>
    </location>
</feature>
<evidence type="ECO:0000313" key="10">
    <source>
        <dbReference type="Proteomes" id="UP000234789"/>
    </source>
</evidence>
<feature type="transmembrane region" description="Helical" evidence="6">
    <location>
        <begin position="147"/>
        <end position="172"/>
    </location>
</feature>
<organism evidence="9 10">
    <name type="scientific">Paenibacillus pasadenensis</name>
    <dbReference type="NCBI Taxonomy" id="217090"/>
    <lineage>
        <taxon>Bacteria</taxon>
        <taxon>Bacillati</taxon>
        <taxon>Bacillota</taxon>
        <taxon>Bacilli</taxon>
        <taxon>Bacillales</taxon>
        <taxon>Paenibacillaceae</taxon>
        <taxon>Paenibacillus</taxon>
    </lineage>
</organism>
<dbReference type="InterPro" id="IPR015414">
    <property type="entry name" value="TMEM64"/>
</dbReference>
<keyword evidence="2 6" id="KW-1003">Cell membrane</keyword>
<evidence type="ECO:0000256" key="1">
    <source>
        <dbReference type="ARBA" id="ARBA00004651"/>
    </source>
</evidence>
<evidence type="ECO:0000256" key="2">
    <source>
        <dbReference type="ARBA" id="ARBA00022475"/>
    </source>
</evidence>
<keyword evidence="5 6" id="KW-0472">Membrane</keyword>
<feature type="compositionally biased region" description="Basic and acidic residues" evidence="7">
    <location>
        <begin position="20"/>
        <end position="34"/>
    </location>
</feature>
<sequence length="318" mass="34252">MEVNRSFDSGGGSRLGGQEPEERSDRPARAREDAPENPSHPARAREDAPVNPSRPARAREEMPQNPSRPTRAREDAPVNPSRPARAREDTPAGPSHPARARESGPRSIWPRLLAVLLYAALLALVWYEREAISAWLAGARPAPLPMLAAAFALAFFPVFPYAAVIATLGYLFGALGGGVISLSATWLACLASYAGFRLLFRDRGRAWLERTGRLDRLVRLTERSPFLFVLVARVVPVVPEMTVDAYAALTGIRLRTYAAASLLGKAPGMLFFATLGGSGGSGPLRIGALVLAYLAFLAAVFIAYRMLTARPASPPEAD</sequence>
<comment type="subcellular location">
    <subcellularLocation>
        <location evidence="1 6">Cell membrane</location>
        <topology evidence="1 6">Multi-pass membrane protein</topology>
    </subcellularLocation>
</comment>
<name>A0A2N5N2H5_9BACL</name>
<evidence type="ECO:0000256" key="5">
    <source>
        <dbReference type="ARBA" id="ARBA00023136"/>
    </source>
</evidence>
<accession>A0A2N5N2H5</accession>
<keyword evidence="10" id="KW-1185">Reference proteome</keyword>
<keyword evidence="4 6" id="KW-1133">Transmembrane helix</keyword>
<gene>
    <name evidence="9" type="ORF">B8V81_2969</name>
</gene>
<feature type="transmembrane region" description="Helical" evidence="6">
    <location>
        <begin position="256"/>
        <end position="278"/>
    </location>
</feature>
<dbReference type="Proteomes" id="UP000234789">
    <property type="component" value="Unassembled WGS sequence"/>
</dbReference>
<feature type="transmembrane region" description="Helical" evidence="6">
    <location>
        <begin position="284"/>
        <end position="304"/>
    </location>
</feature>
<dbReference type="PANTHER" id="PTHR12677">
    <property type="entry name" value="GOLGI APPARATUS MEMBRANE PROTEIN TVP38-RELATED"/>
    <property type="match status" value="1"/>
</dbReference>
<dbReference type="EMBL" id="NFEZ01000004">
    <property type="protein sequence ID" value="PLT44538.1"/>
    <property type="molecule type" value="Genomic_DNA"/>
</dbReference>
<keyword evidence="3 6" id="KW-0812">Transmembrane</keyword>
<comment type="caution">
    <text evidence="9">The sequence shown here is derived from an EMBL/GenBank/DDBJ whole genome shotgun (WGS) entry which is preliminary data.</text>
</comment>
<proteinExistence type="inferred from homology"/>
<evidence type="ECO:0000256" key="3">
    <source>
        <dbReference type="ARBA" id="ARBA00022692"/>
    </source>
</evidence>
<dbReference type="AlphaFoldDB" id="A0A2N5N2H5"/>
<dbReference type="Pfam" id="PF09335">
    <property type="entry name" value="VTT_dom"/>
    <property type="match status" value="1"/>
</dbReference>
<evidence type="ECO:0000256" key="6">
    <source>
        <dbReference type="RuleBase" id="RU366058"/>
    </source>
</evidence>
<feature type="region of interest" description="Disordered" evidence="7">
    <location>
        <begin position="1"/>
        <end position="103"/>
    </location>
</feature>
<feature type="transmembrane region" description="Helical" evidence="6">
    <location>
        <begin position="108"/>
        <end position="127"/>
    </location>
</feature>
<protein>
    <recommendedName>
        <fullName evidence="6">TVP38/TMEM64 family membrane protein</fullName>
    </recommendedName>
</protein>
<reference evidence="9 10" key="1">
    <citation type="submission" date="2017-05" db="EMBL/GenBank/DDBJ databases">
        <title>Functional genome analysis of Paenibacillus pasadenensis strain R16: insights on endophytic life style and antifungal activity.</title>
        <authorList>
            <person name="Passera A."/>
            <person name="Marcolungo L."/>
            <person name="Casati P."/>
            <person name="Brasca M."/>
            <person name="Quaglino F."/>
            <person name="Delledonne M."/>
        </authorList>
    </citation>
    <scope>NUCLEOTIDE SEQUENCE [LARGE SCALE GENOMIC DNA]</scope>
    <source>
        <strain evidence="9 10">R16</strain>
    </source>
</reference>
<evidence type="ECO:0000256" key="7">
    <source>
        <dbReference type="SAM" id="MobiDB-lite"/>
    </source>
</evidence>
<evidence type="ECO:0000256" key="4">
    <source>
        <dbReference type="ARBA" id="ARBA00022989"/>
    </source>
</evidence>
<dbReference type="PANTHER" id="PTHR12677:SF58">
    <property type="entry name" value="TVP38_TMEM64 FAMILY MEMBRANE PROTEIN RV0625C"/>
    <property type="match status" value="1"/>
</dbReference>